<evidence type="ECO:0000313" key="5">
    <source>
        <dbReference type="Proteomes" id="UP000813385"/>
    </source>
</evidence>
<dbReference type="InterPro" id="IPR003382">
    <property type="entry name" value="Flavoprotein"/>
</dbReference>
<evidence type="ECO:0000259" key="3">
    <source>
        <dbReference type="Pfam" id="PF02441"/>
    </source>
</evidence>
<dbReference type="InterPro" id="IPR036551">
    <property type="entry name" value="Flavin_trans-like"/>
</dbReference>
<dbReference type="GO" id="GO:0071513">
    <property type="term" value="C:phosphopantothenoylcysteine decarboxylase complex"/>
    <property type="evidence" value="ECO:0007669"/>
    <property type="project" value="TreeGrafter"/>
</dbReference>
<evidence type="ECO:0000256" key="1">
    <source>
        <dbReference type="ARBA" id="ARBA00022993"/>
    </source>
</evidence>
<dbReference type="EMBL" id="JAGPXD010000004">
    <property type="protein sequence ID" value="KAH7358184.1"/>
    <property type="molecule type" value="Genomic_DNA"/>
</dbReference>
<dbReference type="Pfam" id="PF02441">
    <property type="entry name" value="Flavoprotein"/>
    <property type="match status" value="1"/>
</dbReference>
<dbReference type="Proteomes" id="UP000813385">
    <property type="component" value="Unassembled WGS sequence"/>
</dbReference>
<organism evidence="4 5">
    <name type="scientific">Plectosphaerella cucumerina</name>
    <dbReference type="NCBI Taxonomy" id="40658"/>
    <lineage>
        <taxon>Eukaryota</taxon>
        <taxon>Fungi</taxon>
        <taxon>Dikarya</taxon>
        <taxon>Ascomycota</taxon>
        <taxon>Pezizomycotina</taxon>
        <taxon>Sordariomycetes</taxon>
        <taxon>Hypocreomycetidae</taxon>
        <taxon>Glomerellales</taxon>
        <taxon>Plectosphaerellaceae</taxon>
        <taxon>Plectosphaerella</taxon>
    </lineage>
</organism>
<evidence type="ECO:0000256" key="2">
    <source>
        <dbReference type="ARBA" id="ARBA00038350"/>
    </source>
</evidence>
<gene>
    <name evidence="4" type="ORF">B0T11DRAFT_283885</name>
</gene>
<name>A0A8K0TAT7_9PEZI</name>
<dbReference type="SUPFAM" id="SSF52507">
    <property type="entry name" value="Homo-oligomeric flavin-containing Cys decarboxylases, HFCD"/>
    <property type="match status" value="1"/>
</dbReference>
<reference evidence="4" key="1">
    <citation type="journal article" date="2021" name="Nat. Commun.">
        <title>Genetic determinants of endophytism in the Arabidopsis root mycobiome.</title>
        <authorList>
            <person name="Mesny F."/>
            <person name="Miyauchi S."/>
            <person name="Thiergart T."/>
            <person name="Pickel B."/>
            <person name="Atanasova L."/>
            <person name="Karlsson M."/>
            <person name="Huettel B."/>
            <person name="Barry K.W."/>
            <person name="Haridas S."/>
            <person name="Chen C."/>
            <person name="Bauer D."/>
            <person name="Andreopoulos W."/>
            <person name="Pangilinan J."/>
            <person name="LaButti K."/>
            <person name="Riley R."/>
            <person name="Lipzen A."/>
            <person name="Clum A."/>
            <person name="Drula E."/>
            <person name="Henrissat B."/>
            <person name="Kohler A."/>
            <person name="Grigoriev I.V."/>
            <person name="Martin F.M."/>
            <person name="Hacquard S."/>
        </authorList>
    </citation>
    <scope>NUCLEOTIDE SEQUENCE</scope>
    <source>
        <strain evidence="4">MPI-CAGE-AT-0016</strain>
    </source>
</reference>
<dbReference type="OrthoDB" id="1532798at2759"/>
<evidence type="ECO:0000313" key="4">
    <source>
        <dbReference type="EMBL" id="KAH7358184.1"/>
    </source>
</evidence>
<dbReference type="GO" id="GO:0015937">
    <property type="term" value="P:coenzyme A biosynthetic process"/>
    <property type="evidence" value="ECO:0007669"/>
    <property type="project" value="UniProtKB-KW"/>
</dbReference>
<dbReference type="AlphaFoldDB" id="A0A8K0TAT7"/>
<dbReference type="Gene3D" id="3.40.50.1950">
    <property type="entry name" value="Flavin prenyltransferase-like"/>
    <property type="match status" value="1"/>
</dbReference>
<keyword evidence="5" id="KW-1185">Reference proteome</keyword>
<comment type="caution">
    <text evidence="4">The sequence shown here is derived from an EMBL/GenBank/DDBJ whole genome shotgun (WGS) entry which is preliminary data.</text>
</comment>
<protein>
    <submittedName>
        <fullName evidence="4">Phosphopantothenoylcysteine decarboxylase</fullName>
    </submittedName>
</protein>
<accession>A0A8K0TAT7</accession>
<dbReference type="GO" id="GO:0010181">
    <property type="term" value="F:FMN binding"/>
    <property type="evidence" value="ECO:0007669"/>
    <property type="project" value="TreeGrafter"/>
</dbReference>
<dbReference type="PANTHER" id="PTHR14359">
    <property type="entry name" value="HOMO-OLIGOMERIC FLAVIN CONTAINING CYS DECARBOXYLASE FAMILY"/>
    <property type="match status" value="1"/>
</dbReference>
<sequence>MAQENSRLGPAEVVAAAQSDGKAHLLLACTGSVATIKIKQIILGLADYQNLSIRVILTASAAKFLTGENDEQPSLAEVRAMPNVDAVYLDEDEWGPQPWRRGANILHIELRRWASLLVIAPLSANSLAKVAGGFSDNLLTSVCRAWDTTPQADGTRKRIILAPGMNTQMYRHPVTARHLKVIEEDCGGPDGWIEVLRPISKALACGDVGDGAMVEWGVIVAGIEKRLGLTRVEGGAP</sequence>
<dbReference type="GO" id="GO:0004633">
    <property type="term" value="F:phosphopantothenoylcysteine decarboxylase activity"/>
    <property type="evidence" value="ECO:0007669"/>
    <property type="project" value="TreeGrafter"/>
</dbReference>
<comment type="similarity">
    <text evidence="2">Belongs to the HFCD (homooligomeric flavin containing Cys decarboxylase) superfamily.</text>
</comment>
<proteinExistence type="inferred from homology"/>
<keyword evidence="1" id="KW-0173">Coenzyme A biosynthesis</keyword>
<feature type="domain" description="Flavoprotein" evidence="3">
    <location>
        <begin position="24"/>
        <end position="223"/>
    </location>
</feature>
<dbReference type="PANTHER" id="PTHR14359:SF6">
    <property type="entry name" value="PHOSPHOPANTOTHENOYLCYSTEINE DECARBOXYLASE"/>
    <property type="match status" value="1"/>
</dbReference>